<evidence type="ECO:0000259" key="4">
    <source>
        <dbReference type="PROSITE" id="PS50995"/>
    </source>
</evidence>
<dbReference type="Gene3D" id="1.10.10.10">
    <property type="entry name" value="Winged helix-like DNA-binding domain superfamily/Winged helix DNA-binding domain"/>
    <property type="match status" value="1"/>
</dbReference>
<feature type="domain" description="HTH marR-type" evidence="4">
    <location>
        <begin position="28"/>
        <end position="163"/>
    </location>
</feature>
<protein>
    <submittedName>
        <fullName evidence="5">Transcriptional regulator, MarR family</fullName>
    </submittedName>
</protein>
<organism evidence="5">
    <name type="scientific">uncultured Acetobacteraceae bacterium</name>
    <dbReference type="NCBI Taxonomy" id="169975"/>
    <lineage>
        <taxon>Bacteria</taxon>
        <taxon>Pseudomonadati</taxon>
        <taxon>Pseudomonadota</taxon>
        <taxon>Alphaproteobacteria</taxon>
        <taxon>Acetobacterales</taxon>
        <taxon>Acetobacteraceae</taxon>
        <taxon>environmental samples</taxon>
    </lineage>
</organism>
<accession>A0A6J4IWG3</accession>
<keyword evidence="1" id="KW-0805">Transcription regulation</keyword>
<dbReference type="PROSITE" id="PS01117">
    <property type="entry name" value="HTH_MARR_1"/>
    <property type="match status" value="1"/>
</dbReference>
<dbReference type="PRINTS" id="PR00598">
    <property type="entry name" value="HTHMARR"/>
</dbReference>
<name>A0A6J4IWG3_9PROT</name>
<dbReference type="GO" id="GO:0006950">
    <property type="term" value="P:response to stress"/>
    <property type="evidence" value="ECO:0007669"/>
    <property type="project" value="TreeGrafter"/>
</dbReference>
<dbReference type="AlphaFoldDB" id="A0A6J4IWG3"/>
<evidence type="ECO:0000313" key="5">
    <source>
        <dbReference type="EMBL" id="CAA9262212.1"/>
    </source>
</evidence>
<dbReference type="SMART" id="SM00347">
    <property type="entry name" value="HTH_MARR"/>
    <property type="match status" value="1"/>
</dbReference>
<gene>
    <name evidence="5" type="ORF">AVDCRST_MAG08-2755</name>
</gene>
<dbReference type="PROSITE" id="PS50995">
    <property type="entry name" value="HTH_MARR_2"/>
    <property type="match status" value="1"/>
</dbReference>
<dbReference type="SUPFAM" id="SSF46785">
    <property type="entry name" value="Winged helix' DNA-binding domain"/>
    <property type="match status" value="1"/>
</dbReference>
<dbReference type="PANTHER" id="PTHR33164">
    <property type="entry name" value="TRANSCRIPTIONAL REGULATOR, MARR FAMILY"/>
    <property type="match status" value="1"/>
</dbReference>
<keyword evidence="3" id="KW-0804">Transcription</keyword>
<dbReference type="InterPro" id="IPR036388">
    <property type="entry name" value="WH-like_DNA-bd_sf"/>
</dbReference>
<dbReference type="PANTHER" id="PTHR33164:SF43">
    <property type="entry name" value="HTH-TYPE TRANSCRIPTIONAL REPRESSOR YETL"/>
    <property type="match status" value="1"/>
</dbReference>
<dbReference type="GO" id="GO:0003700">
    <property type="term" value="F:DNA-binding transcription factor activity"/>
    <property type="evidence" value="ECO:0007669"/>
    <property type="project" value="InterPro"/>
</dbReference>
<keyword evidence="2" id="KW-0238">DNA-binding</keyword>
<dbReference type="EMBL" id="CADCTG010000202">
    <property type="protein sequence ID" value="CAA9262212.1"/>
    <property type="molecule type" value="Genomic_DNA"/>
</dbReference>
<dbReference type="InterPro" id="IPR023187">
    <property type="entry name" value="Tscrpt_reg_MarR-type_CS"/>
</dbReference>
<dbReference type="InterPro" id="IPR036390">
    <property type="entry name" value="WH_DNA-bd_sf"/>
</dbReference>
<evidence type="ECO:0000256" key="2">
    <source>
        <dbReference type="ARBA" id="ARBA00023125"/>
    </source>
</evidence>
<dbReference type="InterPro" id="IPR039422">
    <property type="entry name" value="MarR/SlyA-like"/>
</dbReference>
<evidence type="ECO:0000256" key="3">
    <source>
        <dbReference type="ARBA" id="ARBA00023163"/>
    </source>
</evidence>
<dbReference type="Pfam" id="PF12802">
    <property type="entry name" value="MarR_2"/>
    <property type="match status" value="1"/>
</dbReference>
<dbReference type="GO" id="GO:0003677">
    <property type="term" value="F:DNA binding"/>
    <property type="evidence" value="ECO:0007669"/>
    <property type="project" value="UniProtKB-KW"/>
</dbReference>
<dbReference type="InterPro" id="IPR000835">
    <property type="entry name" value="HTH_MarR-typ"/>
</dbReference>
<evidence type="ECO:0000256" key="1">
    <source>
        <dbReference type="ARBA" id="ARBA00023015"/>
    </source>
</evidence>
<sequence>MSPPPPDGAAAVDMETLLADAPAGHKQELRLWLRLLACANLIEGEVRRRLRLSFDTTLPRFDLLAQLERAGPEGLTLGEVSRRMMVSNGNVTGIAARLVAEGLVARRANPADRRAGALRLTPRGRREFARQSAAHEGWIAELLAGLTPADQAALHRLLGRAKSGALAAIEEASE</sequence>
<proteinExistence type="predicted"/>
<reference evidence="5" key="1">
    <citation type="submission" date="2020-02" db="EMBL/GenBank/DDBJ databases">
        <authorList>
            <person name="Meier V. D."/>
        </authorList>
    </citation>
    <scope>NUCLEOTIDE SEQUENCE</scope>
    <source>
        <strain evidence="5">AVDCRST_MAG08</strain>
    </source>
</reference>